<feature type="compositionally biased region" description="Basic and acidic residues" evidence="1">
    <location>
        <begin position="77"/>
        <end position="86"/>
    </location>
</feature>
<dbReference type="AlphaFoldDB" id="A0A392TNX0"/>
<organism evidence="2 3">
    <name type="scientific">Trifolium medium</name>
    <dbReference type="NCBI Taxonomy" id="97028"/>
    <lineage>
        <taxon>Eukaryota</taxon>
        <taxon>Viridiplantae</taxon>
        <taxon>Streptophyta</taxon>
        <taxon>Embryophyta</taxon>
        <taxon>Tracheophyta</taxon>
        <taxon>Spermatophyta</taxon>
        <taxon>Magnoliopsida</taxon>
        <taxon>eudicotyledons</taxon>
        <taxon>Gunneridae</taxon>
        <taxon>Pentapetalae</taxon>
        <taxon>rosids</taxon>
        <taxon>fabids</taxon>
        <taxon>Fabales</taxon>
        <taxon>Fabaceae</taxon>
        <taxon>Papilionoideae</taxon>
        <taxon>50 kb inversion clade</taxon>
        <taxon>NPAAA clade</taxon>
        <taxon>Hologalegina</taxon>
        <taxon>IRL clade</taxon>
        <taxon>Trifolieae</taxon>
        <taxon>Trifolium</taxon>
    </lineage>
</organism>
<proteinExistence type="predicted"/>
<evidence type="ECO:0000313" key="3">
    <source>
        <dbReference type="Proteomes" id="UP000265520"/>
    </source>
</evidence>
<keyword evidence="3" id="KW-1185">Reference proteome</keyword>
<comment type="caution">
    <text evidence="2">The sequence shown here is derived from an EMBL/GenBank/DDBJ whole genome shotgun (WGS) entry which is preliminary data.</text>
</comment>
<reference evidence="2 3" key="1">
    <citation type="journal article" date="2018" name="Front. Plant Sci.">
        <title>Red Clover (Trifolium pratense) and Zigzag Clover (T. medium) - A Picture of Genomic Similarities and Differences.</title>
        <authorList>
            <person name="Dluhosova J."/>
            <person name="Istvanek J."/>
            <person name="Nedelnik J."/>
            <person name="Repkova J."/>
        </authorList>
    </citation>
    <scope>NUCLEOTIDE SEQUENCE [LARGE SCALE GENOMIC DNA]</scope>
    <source>
        <strain evidence="3">cv. 10/8</strain>
        <tissue evidence="2">Leaf</tissue>
    </source>
</reference>
<dbReference type="EMBL" id="LXQA010626936">
    <property type="protein sequence ID" value="MCI62871.1"/>
    <property type="molecule type" value="Genomic_DNA"/>
</dbReference>
<protein>
    <submittedName>
        <fullName evidence="2">Eukaryotic translation initiation factor 4G-like protein</fullName>
    </submittedName>
</protein>
<evidence type="ECO:0000256" key="1">
    <source>
        <dbReference type="SAM" id="MobiDB-lite"/>
    </source>
</evidence>
<evidence type="ECO:0000313" key="2">
    <source>
        <dbReference type="EMBL" id="MCI62871.1"/>
    </source>
</evidence>
<sequence length="86" mass="8677">LADDGGISDCVVSEIVGTKTPYSAATANEDLLAIASGTFSVTSESMPSVEEKTTGSTKVSASASAEGPLTQAVDSLNNHKSDELDV</sequence>
<accession>A0A392TNX0</accession>
<feature type="region of interest" description="Disordered" evidence="1">
    <location>
        <begin position="45"/>
        <end position="86"/>
    </location>
</feature>
<keyword evidence="2" id="KW-0396">Initiation factor</keyword>
<dbReference type="GO" id="GO:0003743">
    <property type="term" value="F:translation initiation factor activity"/>
    <property type="evidence" value="ECO:0007669"/>
    <property type="project" value="UniProtKB-KW"/>
</dbReference>
<feature type="non-terminal residue" evidence="2">
    <location>
        <position position="86"/>
    </location>
</feature>
<feature type="compositionally biased region" description="Polar residues" evidence="1">
    <location>
        <begin position="54"/>
        <end position="63"/>
    </location>
</feature>
<dbReference type="Proteomes" id="UP000265520">
    <property type="component" value="Unassembled WGS sequence"/>
</dbReference>
<name>A0A392TNX0_9FABA</name>
<keyword evidence="2" id="KW-0648">Protein biosynthesis</keyword>
<feature type="non-terminal residue" evidence="2">
    <location>
        <position position="1"/>
    </location>
</feature>